<feature type="coiled-coil region" evidence="1">
    <location>
        <begin position="66"/>
        <end position="107"/>
    </location>
</feature>
<proteinExistence type="predicted"/>
<dbReference type="Proteomes" id="UP000035681">
    <property type="component" value="Unplaced"/>
</dbReference>
<dbReference type="PANTHER" id="PTHR23159">
    <property type="entry name" value="CENTROSOMAL PROTEIN 2"/>
    <property type="match status" value="1"/>
</dbReference>
<dbReference type="AlphaFoldDB" id="A0A913HYR7"/>
<feature type="coiled-coil region" evidence="1">
    <location>
        <begin position="516"/>
        <end position="564"/>
    </location>
</feature>
<dbReference type="PANTHER" id="PTHR23159:SF31">
    <property type="entry name" value="CENTROSOME-ASSOCIATED PROTEIN CEP250 ISOFORM X1"/>
    <property type="match status" value="1"/>
</dbReference>
<feature type="coiled-coil region" evidence="1">
    <location>
        <begin position="717"/>
        <end position="779"/>
    </location>
</feature>
<evidence type="ECO:0000256" key="2">
    <source>
        <dbReference type="SAM" id="MobiDB-lite"/>
    </source>
</evidence>
<reference evidence="4" key="1">
    <citation type="submission" date="2022-10" db="UniProtKB">
        <authorList>
            <consortium name="WormBaseParasite"/>
        </authorList>
    </citation>
    <scope>IDENTIFICATION</scope>
</reference>
<feature type="region of interest" description="Disordered" evidence="2">
    <location>
        <begin position="1487"/>
        <end position="1514"/>
    </location>
</feature>
<feature type="coiled-coil region" evidence="1">
    <location>
        <begin position="293"/>
        <end position="472"/>
    </location>
</feature>
<feature type="compositionally biased region" description="Low complexity" evidence="2">
    <location>
        <begin position="1"/>
        <end position="24"/>
    </location>
</feature>
<feature type="region of interest" description="Disordered" evidence="2">
    <location>
        <begin position="1"/>
        <end position="32"/>
    </location>
</feature>
<name>A0A913HYR7_STRER</name>
<dbReference type="WBParaSite" id="SSTP_0000847600.1">
    <property type="protein sequence ID" value="SSTP_0000847600.1"/>
    <property type="gene ID" value="SSTP_0000847600"/>
</dbReference>
<feature type="coiled-coil region" evidence="1">
    <location>
        <begin position="144"/>
        <end position="257"/>
    </location>
</feature>
<evidence type="ECO:0000313" key="3">
    <source>
        <dbReference type="Proteomes" id="UP000035681"/>
    </source>
</evidence>
<protein>
    <submittedName>
        <fullName evidence="4">GRIP domain-containing protein</fullName>
    </submittedName>
</protein>
<keyword evidence="1" id="KW-0175">Coiled coil</keyword>
<sequence length="1514" mass="175411">MNDTLNSTELETSLNSLSKSSSPSAGKLRSNKRVSIQFDPNRSIVAAGVSERLLNQPGLENVKLYIEEIKSAYEDATVQNKEALKKIEELKKKLDDLTISYEEENTRLKNSIRMSDYSYVQLTQEIKLLKRHLSIKNQDDSEVKHRLNELLKSYDDLLEEMEEVQNENDRLKDTIILVDSYEGKIKEYVEMVKVLSQDKDILEIRLSGLQKELQKQMLKNSNSDSNNIELHLQNASIKQLKKQNDKLLSDIDIIKNEKTDLDTSNKQLRDTIFNLEIDLKYFQDQVVDQVKLIEKQQKEIMSFKNENHILNETNTRLNEQLQIKESSFLSNESKLQEEISSIILQNKEELEKIKHENDIEKEELIKKHQEMIQMMEEKHKEAINEIRKKDENKIDAMKVQFNEQLDIVAIAATSRSEDKIKELKNQIKDYENQINNLTTENKKILEEKINKEKELEDAKKIYTENLKEKCDECTELKVSLSHKQEDVNKYVLCVEELEENITTYKNKIETILEPTINSLTEQNKKLEEQYVEKYTLNTSLQMELEEKKREIEFLKMQKDNTVQQTSTSNEGHNNNTLSDQYLHELSEYKRYSMELLEAYNSLKLSFDNQVQIINEGKIYTEFVTKKLEEKDFIINVLEEKLKDSTNCSNYNQTSNKDISDNDKEIKQNEYSTNNLLKEDDKNILVCKNCEKLAKDISALDYKAQDLISQISFMQKQISGLNIQATSYSDKIEQLEQQIEVYEEERLEHETKENEMREKIKKLENDNNIFSREIGCLKDQLCSVNQELIVKDQELSRHHEQLLMLEIEKERLSRVIRKSDLCVQKSDGDSVISKEIYETILSDSEMLISDLRDFVDRVSITLESIMSRPFPTLPEVDYPSMINIAKAVIQLIELIPSKEINDKSINATINPHINELNNKIRHLEDKLCENNQNWESFYKIEHDCRMSFEEKLKAAEEQISRLTIQLLEDKGIDELKKTIADSAITVIPPELLSSIPIGVKMKISILAAKLSTKMLDNDALLRANKEIADTNVLLQNRVDYYKEKLESLEENNKNSHLLNTPTSLKIENCEEVKTKLLADKITLTENTCLSQLDLPMMSNTESQSSILSVEDNFKGDQQTNISTDDENDNFYNKTEIDSNFSKISDEYISFVGTYEKLNPVTEEINYSFAEKCTEKNKLTIQDINFQFSNQNETFNCTKSFDISRCDSGELKVILQPTTTHAILTENKEDKIGSKINEVPDNNVIVGKSNDLKLPTLKKNNEDVDNQDFQETVNFDSEKNVAFKNEEKEILKNKKFDNKKNIQDNSTMENLVSKDNETFVKEDNEKSRLNVNDHVTLKSNSGSNKISGEKNTITRKPKQRGLKDMEVFDPFQIPQLPPNNEDNLFEDIFSQDLPIKSITNIKQKSTSGISKKKTNKKEMIGNDIFTNFNLPNMDTNPPSILQKGQKANFNSFNSKGAFVVPDKISLNRDYGKSKQCNDVILPRSETPKDFVPVDFQKEPPKSILKPRALSKPKYTN</sequence>
<accession>A0A913HYR7</accession>
<keyword evidence="3" id="KW-1185">Reference proteome</keyword>
<evidence type="ECO:0000256" key="1">
    <source>
        <dbReference type="SAM" id="Coils"/>
    </source>
</evidence>
<dbReference type="WBParaSite" id="TCONS_00014430.p1">
    <property type="protein sequence ID" value="TCONS_00014430.p1"/>
    <property type="gene ID" value="XLOC_009638"/>
</dbReference>
<evidence type="ECO:0000313" key="4">
    <source>
        <dbReference type="WBParaSite" id="SSTP_0000847600.1"/>
    </source>
</evidence>
<organism evidence="4">
    <name type="scientific">Strongyloides stercoralis</name>
    <name type="common">Threadworm</name>
    <dbReference type="NCBI Taxonomy" id="6248"/>
    <lineage>
        <taxon>Eukaryota</taxon>
        <taxon>Metazoa</taxon>
        <taxon>Ecdysozoa</taxon>
        <taxon>Nematoda</taxon>
        <taxon>Chromadorea</taxon>
        <taxon>Rhabditida</taxon>
        <taxon>Tylenchina</taxon>
        <taxon>Panagrolaimomorpha</taxon>
        <taxon>Strongyloidoidea</taxon>
        <taxon>Strongyloididae</taxon>
        <taxon>Strongyloides</taxon>
    </lineage>
</organism>